<protein>
    <submittedName>
        <fullName evidence="1">Unannotated protein</fullName>
    </submittedName>
</protein>
<proteinExistence type="predicted"/>
<gene>
    <name evidence="1" type="ORF">UFOPK3364_00914</name>
</gene>
<sequence length="154" mass="17407">MEILHLDAHPPQVVGEILGHLLCQCRDENSLVLCDSLPNALEDVVNLSFGRFHDDLGIDETRRTDDLFDDAVDNTHLVFAGCCRKINLLTNSVQKLWPFEWSIVESAGKAKTVFDQCSLARRVAFIHGTDLWHGHVRFVNDDDEIVGEIVNQRV</sequence>
<evidence type="ECO:0000313" key="1">
    <source>
        <dbReference type="EMBL" id="CAB4874113.1"/>
    </source>
</evidence>
<organism evidence="1">
    <name type="scientific">freshwater metagenome</name>
    <dbReference type="NCBI Taxonomy" id="449393"/>
    <lineage>
        <taxon>unclassified sequences</taxon>
        <taxon>metagenomes</taxon>
        <taxon>ecological metagenomes</taxon>
    </lineage>
</organism>
<reference evidence="1" key="1">
    <citation type="submission" date="2020-05" db="EMBL/GenBank/DDBJ databases">
        <authorList>
            <person name="Chiriac C."/>
            <person name="Salcher M."/>
            <person name="Ghai R."/>
            <person name="Kavagutti S V."/>
        </authorList>
    </citation>
    <scope>NUCLEOTIDE SEQUENCE</scope>
</reference>
<name>A0A6J7E2Y5_9ZZZZ</name>
<dbReference type="AlphaFoldDB" id="A0A6J7E2Y5"/>
<accession>A0A6J7E2Y5</accession>
<dbReference type="AntiFam" id="ANF00217">
    <property type="entry name" value="Shadow ORF (opposite uvrB)"/>
</dbReference>
<dbReference type="EMBL" id="CAFBLO010000099">
    <property type="protein sequence ID" value="CAB4874113.1"/>
    <property type="molecule type" value="Genomic_DNA"/>
</dbReference>